<dbReference type="GO" id="GO:0005506">
    <property type="term" value="F:iron ion binding"/>
    <property type="evidence" value="ECO:0007669"/>
    <property type="project" value="InterPro"/>
</dbReference>
<evidence type="ECO:0000259" key="2">
    <source>
        <dbReference type="Pfam" id="PF01799"/>
    </source>
</evidence>
<dbReference type="InterPro" id="IPR036884">
    <property type="entry name" value="2Fe-2S-bd_dom_sf"/>
</dbReference>
<protein>
    <recommendedName>
        <fullName evidence="2">[2Fe-2S]-binding domain-containing protein</fullName>
    </recommendedName>
</protein>
<evidence type="ECO:0000256" key="1">
    <source>
        <dbReference type="ARBA" id="ARBA00022505"/>
    </source>
</evidence>
<dbReference type="Gene3D" id="1.10.150.120">
    <property type="entry name" value="[2Fe-2S]-binding domain"/>
    <property type="match status" value="1"/>
</dbReference>
<keyword evidence="1" id="KW-0500">Molybdenum</keyword>
<dbReference type="SUPFAM" id="SSF56003">
    <property type="entry name" value="Molybdenum cofactor-binding domain"/>
    <property type="match status" value="1"/>
</dbReference>
<dbReference type="AlphaFoldDB" id="X1GNG9"/>
<dbReference type="Gene3D" id="3.30.365.10">
    <property type="entry name" value="Aldehyde oxidase/xanthine dehydrogenase, molybdopterin binding domain"/>
    <property type="match status" value="1"/>
</dbReference>
<comment type="caution">
    <text evidence="3">The sequence shown here is derived from an EMBL/GenBank/DDBJ whole genome shotgun (WGS) entry which is preliminary data.</text>
</comment>
<dbReference type="InterPro" id="IPR002888">
    <property type="entry name" value="2Fe-2S-bd"/>
</dbReference>
<dbReference type="PANTHER" id="PTHR11908">
    <property type="entry name" value="XANTHINE DEHYDROGENASE"/>
    <property type="match status" value="1"/>
</dbReference>
<name>X1GNG9_9ZZZZ</name>
<feature type="domain" description="[2Fe-2S]-binding" evidence="2">
    <location>
        <begin position="137"/>
        <end position="191"/>
    </location>
</feature>
<dbReference type="InterPro" id="IPR016208">
    <property type="entry name" value="Ald_Oxase/xanthine_DH-like"/>
</dbReference>
<accession>X1GNG9</accession>
<sequence>IILVAAETADIAEEAVELVKIEYEELPAVFDVEEAMKKDPPVIIHPERSSYTYEPSPRYPQMLDPAIPNLQTMAVLRTGDVERGFKEADLIVENRYDCQSVQHCPIETHIADAWVEIDGTLTVRISHQGYFFVRRDLDHFAVQCGFCTPGMILTAKALLDENPNATEEDIKHSLHGNLCRCTGYVKIVEAILAAKESMLKGGRV</sequence>
<dbReference type="SUPFAM" id="SSF47741">
    <property type="entry name" value="CO dehydrogenase ISP C-domain like"/>
    <property type="match status" value="1"/>
</dbReference>
<gene>
    <name evidence="3" type="ORF">S03H2_14287</name>
</gene>
<reference evidence="3" key="1">
    <citation type="journal article" date="2014" name="Front. Microbiol.">
        <title>High frequency of phylogenetically diverse reductive dehalogenase-homologous genes in deep subseafloor sedimentary metagenomes.</title>
        <authorList>
            <person name="Kawai M."/>
            <person name="Futagami T."/>
            <person name="Toyoda A."/>
            <person name="Takaki Y."/>
            <person name="Nishi S."/>
            <person name="Hori S."/>
            <person name="Arai W."/>
            <person name="Tsubouchi T."/>
            <person name="Morono Y."/>
            <person name="Uchiyama I."/>
            <person name="Ito T."/>
            <person name="Fujiyama A."/>
            <person name="Inagaki F."/>
            <person name="Takami H."/>
        </authorList>
    </citation>
    <scope>NUCLEOTIDE SEQUENCE</scope>
    <source>
        <strain evidence="3">Expedition CK06-06</strain>
    </source>
</reference>
<feature type="non-terminal residue" evidence="3">
    <location>
        <position position="1"/>
    </location>
</feature>
<dbReference type="EMBL" id="BARU01007247">
    <property type="protein sequence ID" value="GAH43164.1"/>
    <property type="molecule type" value="Genomic_DNA"/>
</dbReference>
<dbReference type="Pfam" id="PF01799">
    <property type="entry name" value="Fer2_2"/>
    <property type="match status" value="1"/>
</dbReference>
<evidence type="ECO:0000313" key="3">
    <source>
        <dbReference type="EMBL" id="GAH43164.1"/>
    </source>
</evidence>
<dbReference type="GO" id="GO:0016491">
    <property type="term" value="F:oxidoreductase activity"/>
    <property type="evidence" value="ECO:0007669"/>
    <property type="project" value="InterPro"/>
</dbReference>
<organism evidence="3">
    <name type="scientific">marine sediment metagenome</name>
    <dbReference type="NCBI Taxonomy" id="412755"/>
    <lineage>
        <taxon>unclassified sequences</taxon>
        <taxon>metagenomes</taxon>
        <taxon>ecological metagenomes</taxon>
    </lineage>
</organism>
<dbReference type="InterPro" id="IPR037165">
    <property type="entry name" value="AldOxase/xan_DH_Mopterin-bd_sf"/>
</dbReference>
<dbReference type="Gene3D" id="3.90.1170.50">
    <property type="entry name" value="Aldehyde oxidase/xanthine dehydrogenase, a/b hammerhead"/>
    <property type="match status" value="1"/>
</dbReference>
<dbReference type="PANTHER" id="PTHR11908:SF132">
    <property type="entry name" value="ALDEHYDE OXIDASE 1-RELATED"/>
    <property type="match status" value="1"/>
</dbReference>
<proteinExistence type="predicted"/>